<protein>
    <submittedName>
        <fullName evidence="8">Serine/threonine protein kinase</fullName>
    </submittedName>
</protein>
<keyword evidence="3 8" id="KW-0418">Kinase</keyword>
<proteinExistence type="predicted"/>
<dbReference type="GO" id="GO:0005524">
    <property type="term" value="F:ATP binding"/>
    <property type="evidence" value="ECO:0007669"/>
    <property type="project" value="UniProtKB-UniRule"/>
</dbReference>
<dbReference type="PROSITE" id="PS00108">
    <property type="entry name" value="PROTEIN_KINASE_ST"/>
    <property type="match status" value="1"/>
</dbReference>
<dbReference type="InterPro" id="IPR008271">
    <property type="entry name" value="Ser/Thr_kinase_AS"/>
</dbReference>
<dbReference type="SUPFAM" id="SSF56112">
    <property type="entry name" value="Protein kinase-like (PK-like)"/>
    <property type="match status" value="1"/>
</dbReference>
<comment type="caution">
    <text evidence="8">The sequence shown here is derived from an EMBL/GenBank/DDBJ whole genome shotgun (WGS) entry which is preliminary data.</text>
</comment>
<accession>A0A2T0NB88</accession>
<evidence type="ECO:0000256" key="2">
    <source>
        <dbReference type="ARBA" id="ARBA00022741"/>
    </source>
</evidence>
<evidence type="ECO:0000313" key="9">
    <source>
        <dbReference type="Proteomes" id="UP000238312"/>
    </source>
</evidence>
<dbReference type="Pfam" id="PF00069">
    <property type="entry name" value="Pkinase"/>
    <property type="match status" value="1"/>
</dbReference>
<keyword evidence="4 5" id="KW-0067">ATP-binding</keyword>
<organism evidence="8 9">
    <name type="scientific">Nonomuraea fuscirosea</name>
    <dbReference type="NCBI Taxonomy" id="1291556"/>
    <lineage>
        <taxon>Bacteria</taxon>
        <taxon>Bacillati</taxon>
        <taxon>Actinomycetota</taxon>
        <taxon>Actinomycetes</taxon>
        <taxon>Streptosporangiales</taxon>
        <taxon>Streptosporangiaceae</taxon>
        <taxon>Nonomuraea</taxon>
    </lineage>
</organism>
<dbReference type="InterPro" id="IPR011009">
    <property type="entry name" value="Kinase-like_dom_sf"/>
</dbReference>
<dbReference type="CDD" id="cd14014">
    <property type="entry name" value="STKc_PknB_like"/>
    <property type="match status" value="1"/>
</dbReference>
<evidence type="ECO:0000256" key="6">
    <source>
        <dbReference type="SAM" id="MobiDB-lite"/>
    </source>
</evidence>
<dbReference type="InterPro" id="IPR017441">
    <property type="entry name" value="Protein_kinase_ATP_BS"/>
</dbReference>
<dbReference type="EMBL" id="PVNG01000001">
    <property type="protein sequence ID" value="PRX70210.1"/>
    <property type="molecule type" value="Genomic_DNA"/>
</dbReference>
<keyword evidence="9" id="KW-1185">Reference proteome</keyword>
<dbReference type="GO" id="GO:0004674">
    <property type="term" value="F:protein serine/threonine kinase activity"/>
    <property type="evidence" value="ECO:0007669"/>
    <property type="project" value="UniProtKB-KW"/>
</dbReference>
<keyword evidence="1" id="KW-0808">Transferase</keyword>
<dbReference type="Gene3D" id="1.10.510.10">
    <property type="entry name" value="Transferase(Phosphotransferase) domain 1"/>
    <property type="match status" value="1"/>
</dbReference>
<dbReference type="SMART" id="SM00220">
    <property type="entry name" value="S_TKc"/>
    <property type="match status" value="1"/>
</dbReference>
<dbReference type="InterPro" id="IPR000719">
    <property type="entry name" value="Prot_kinase_dom"/>
</dbReference>
<evidence type="ECO:0000256" key="5">
    <source>
        <dbReference type="PROSITE-ProRule" id="PRU10141"/>
    </source>
</evidence>
<feature type="binding site" evidence="5">
    <location>
        <position position="42"/>
    </location>
    <ligand>
        <name>ATP</name>
        <dbReference type="ChEBI" id="CHEBI:30616"/>
    </ligand>
</feature>
<feature type="domain" description="Protein kinase" evidence="7">
    <location>
        <begin position="14"/>
        <end position="267"/>
    </location>
</feature>
<evidence type="ECO:0000256" key="1">
    <source>
        <dbReference type="ARBA" id="ARBA00022679"/>
    </source>
</evidence>
<feature type="region of interest" description="Disordered" evidence="6">
    <location>
        <begin position="287"/>
        <end position="310"/>
    </location>
</feature>
<feature type="compositionally biased region" description="Low complexity" evidence="6">
    <location>
        <begin position="396"/>
        <end position="406"/>
    </location>
</feature>
<feature type="region of interest" description="Disordered" evidence="6">
    <location>
        <begin position="374"/>
        <end position="411"/>
    </location>
</feature>
<dbReference type="Gene3D" id="3.30.200.20">
    <property type="entry name" value="Phosphorylase Kinase, domain 1"/>
    <property type="match status" value="1"/>
</dbReference>
<evidence type="ECO:0000313" key="8">
    <source>
        <dbReference type="EMBL" id="PRX70210.1"/>
    </source>
</evidence>
<name>A0A2T0NB88_9ACTN</name>
<dbReference type="Proteomes" id="UP000238312">
    <property type="component" value="Unassembled WGS sequence"/>
</dbReference>
<dbReference type="PANTHER" id="PTHR43289:SF34">
    <property type="entry name" value="SERINE_THREONINE-PROTEIN KINASE YBDM-RELATED"/>
    <property type="match status" value="1"/>
</dbReference>
<reference evidence="8 9" key="1">
    <citation type="submission" date="2018-03" db="EMBL/GenBank/DDBJ databases">
        <title>Genomic Encyclopedia of Type Strains, Phase III (KMG-III): the genomes of soil and plant-associated and newly described type strains.</title>
        <authorList>
            <person name="Whitman W."/>
        </authorList>
    </citation>
    <scope>NUCLEOTIDE SEQUENCE [LARGE SCALE GENOMIC DNA]</scope>
    <source>
        <strain evidence="8 9">CGMCC 4.7104</strain>
    </source>
</reference>
<dbReference type="PROSITE" id="PS50011">
    <property type="entry name" value="PROTEIN_KINASE_DOM"/>
    <property type="match status" value="1"/>
</dbReference>
<keyword evidence="8" id="KW-0723">Serine/threonine-protein kinase</keyword>
<sequence>MHDVNDQTRRIGPYTLVRKLGEGGMGIVYLAQDPSFAPVALKVLRPELAGREDFRRRFTREAEAARQVARFCTAPVLDAGIEGGTAYLVTEYVDGPDLTTMIETRGPMRGATLEALAVGVATALAAIHGAGVVHRDLKPSNILLSAVGPRVIDFGIARLAEPDATQSATVVGTPAYMAPEQTGAGPITAAGDVFAWGGVVTYAGTGRPPFGTGQVPEVLYRVAHHVPQLDGLDERLRELVEHALRKDPARRPSAQQLIDRLLGHERASVASATRAVSDSWTPLLPAQPPTGPVQPGRTGPIQPGQGQVGPIQPCQVSAGVPVASASGGGGRWVAPVVAAVLASALTAGGTLALWRPWEPRASTPAAMVTTYETVTEPADATTPAGSESDRPEETGTPRTSPTGPRGIVTPGTRQAAESFDYNDGSVRKPVVLQIVKLRWQGDDVRLEFSLRNDHTRNSLSVWGLTESNAYSLGDIEMALPDRPMPVKPLREGDKCVCTELTPGDQIPAGQTRRFFAVFGGVPKTATTVDLDLKNLGHFENFLITTK</sequence>
<dbReference type="AlphaFoldDB" id="A0A2T0NB88"/>
<keyword evidence="2 5" id="KW-0547">Nucleotide-binding</keyword>
<gene>
    <name evidence="8" type="ORF">B0I32_101297</name>
</gene>
<evidence type="ECO:0000256" key="3">
    <source>
        <dbReference type="ARBA" id="ARBA00022777"/>
    </source>
</evidence>
<feature type="compositionally biased region" description="Low complexity" evidence="6">
    <location>
        <begin position="299"/>
        <end position="310"/>
    </location>
</feature>
<evidence type="ECO:0000256" key="4">
    <source>
        <dbReference type="ARBA" id="ARBA00022840"/>
    </source>
</evidence>
<evidence type="ECO:0000259" key="7">
    <source>
        <dbReference type="PROSITE" id="PS50011"/>
    </source>
</evidence>
<dbReference type="PROSITE" id="PS00107">
    <property type="entry name" value="PROTEIN_KINASE_ATP"/>
    <property type="match status" value="1"/>
</dbReference>
<dbReference type="PANTHER" id="PTHR43289">
    <property type="entry name" value="MITOGEN-ACTIVATED PROTEIN KINASE KINASE KINASE 20-RELATED"/>
    <property type="match status" value="1"/>
</dbReference>